<dbReference type="Pfam" id="PF00271">
    <property type="entry name" value="Helicase_C"/>
    <property type="match status" value="1"/>
</dbReference>
<accession>A0A6C0HLD6</accession>
<keyword evidence="2" id="KW-0378">Hydrolase</keyword>
<dbReference type="Gene3D" id="3.40.50.300">
    <property type="entry name" value="P-loop containing nucleotide triphosphate hydrolases"/>
    <property type="match status" value="1"/>
</dbReference>
<feature type="coiled-coil region" evidence="5">
    <location>
        <begin position="445"/>
        <end position="472"/>
    </location>
</feature>
<dbReference type="InterPro" id="IPR050628">
    <property type="entry name" value="SNF2_RAD54_helicase_TF"/>
</dbReference>
<reference evidence="8" key="1">
    <citation type="journal article" date="2020" name="Nature">
        <title>Giant virus diversity and host interactions through global metagenomics.</title>
        <authorList>
            <person name="Schulz F."/>
            <person name="Roux S."/>
            <person name="Paez-Espino D."/>
            <person name="Jungbluth S."/>
            <person name="Walsh D.A."/>
            <person name="Denef V.J."/>
            <person name="McMahon K.D."/>
            <person name="Konstantinidis K.T."/>
            <person name="Eloe-Fadrosh E.A."/>
            <person name="Kyrpides N.C."/>
            <person name="Woyke T."/>
        </authorList>
    </citation>
    <scope>NUCLEOTIDE SEQUENCE</scope>
    <source>
        <strain evidence="8">GVMAG-M-3300023184-13</strain>
    </source>
</reference>
<proteinExistence type="predicted"/>
<dbReference type="InterPro" id="IPR013083">
    <property type="entry name" value="Znf_RING/FYVE/PHD"/>
</dbReference>
<dbReference type="SUPFAM" id="SSF57850">
    <property type="entry name" value="RING/U-box"/>
    <property type="match status" value="1"/>
</dbReference>
<feature type="domain" description="RING-type" evidence="7">
    <location>
        <begin position="791"/>
        <end position="830"/>
    </location>
</feature>
<keyword evidence="1" id="KW-0547">Nucleotide-binding</keyword>
<evidence type="ECO:0000313" key="8">
    <source>
        <dbReference type="EMBL" id="QHT81224.1"/>
    </source>
</evidence>
<dbReference type="PANTHER" id="PTHR45626">
    <property type="entry name" value="TRANSCRIPTION TERMINATION FACTOR 2-RELATED"/>
    <property type="match status" value="1"/>
</dbReference>
<protein>
    <recommendedName>
        <fullName evidence="7">RING-type domain-containing protein</fullName>
    </recommendedName>
</protein>
<feature type="compositionally biased region" description="Acidic residues" evidence="6">
    <location>
        <begin position="320"/>
        <end position="333"/>
    </location>
</feature>
<sequence length="1012" mass="113650">MSAIRSVINEEFVMDNSENCDEIVIGDLDDITTITTNTANDTDTDNANFSINTLSLNFNLGQNVNGFKRLINNIQSITEPLFTIDPNVINNKALANHDIYYLDSSKTYSLSCSLGEISLKKHQQTSLYYMINLEKQVYKVQYLQKTTPSPLPLALSDSSVSDSVAGILTIPPIPPIPPIVDATTATATSHSTLNYTNVGLLCDKVGSGKSYIVTSLLKEKKSIEHIPIPYRNTTCGSSQIEFNQNKEKLDTNILLVPHGLVGQWEKYLSKSGLKYYVARKAQDVYKLANDCMFAKTKIKLNSRLKEDDIYADDAADDVDVDDDAADDVDGDADDGIKKSTKGSGKVKKTTKSPKSPKSASTKNTVATSLEIPISPNLSSLEKRPMLDTSEVIIKRKVTIIKKKPTAEIVQETQETQKMQTEASVAAAIIEPIAHPIAHPTIDDLFKKELKELKECEEELKKLKSEAKTRLYNSLTQTTIYKLIYKLDTKIRLIRYGLGKINSLELNKIIKTTSANLESKLQVGESEYSEYNDYSTYIKRSGHIDKERVEKLDVILVSATFYNLLVMYINRGNYIVNRVLIDECNSIKGVNLIEIPNNFTWLITSSISSLLTHNGYNVTFGPPNTYGYRRTIRERCILSTGFILNCANKLYSNISENYKLFLINDPKYIEQSMLLPEVLNIIIICKDNLNIQILNGIVSHDIMKMLNAGDVDGIIDKLECITGTENDIIKMVTQKYQDDIKLKEYALQINLNKPNYTAKYETEGTKNLRLAIADLQNKIVCIEERISAVDSCPICYDDISNPCITPCCQKKMCLGCITMALNKSGKCPCCNLGLLINNLISLIVRDTTGATGTQGKQSKQNKQTSFDEMKFEEKIEFIKNTSGDFAKYENMDRIFSIICSNDKKKVLIFTEYESALNTKVIAILDKYKLAYGRLKGSGTAIDKQIDGYRNSDIDCLMINSKYFGSGTNLENTTDIIIIHKMHSDVEMQVIGRAQRFGREGNLRIWKLYYQNEM</sequence>
<dbReference type="PROSITE" id="PS50089">
    <property type="entry name" value="ZF_RING_2"/>
    <property type="match status" value="1"/>
</dbReference>
<evidence type="ECO:0000259" key="7">
    <source>
        <dbReference type="PROSITE" id="PS50089"/>
    </source>
</evidence>
<dbReference type="Gene3D" id="3.30.40.10">
    <property type="entry name" value="Zinc/RING finger domain, C3HC4 (zinc finger)"/>
    <property type="match status" value="1"/>
</dbReference>
<dbReference type="EMBL" id="MN739979">
    <property type="protein sequence ID" value="QHT81224.1"/>
    <property type="molecule type" value="Genomic_DNA"/>
</dbReference>
<evidence type="ECO:0000256" key="3">
    <source>
        <dbReference type="ARBA" id="ARBA00022806"/>
    </source>
</evidence>
<name>A0A6C0HLD6_9ZZZZ</name>
<evidence type="ECO:0000256" key="1">
    <source>
        <dbReference type="ARBA" id="ARBA00022741"/>
    </source>
</evidence>
<feature type="compositionally biased region" description="Basic residues" evidence="6">
    <location>
        <begin position="338"/>
        <end position="351"/>
    </location>
</feature>
<dbReference type="AlphaFoldDB" id="A0A6C0HLD6"/>
<evidence type="ECO:0000256" key="2">
    <source>
        <dbReference type="ARBA" id="ARBA00022801"/>
    </source>
</evidence>
<dbReference type="GO" id="GO:0005524">
    <property type="term" value="F:ATP binding"/>
    <property type="evidence" value="ECO:0007669"/>
    <property type="project" value="UniProtKB-KW"/>
</dbReference>
<dbReference type="InterPro" id="IPR001650">
    <property type="entry name" value="Helicase_C-like"/>
</dbReference>
<dbReference type="SUPFAM" id="SSF52540">
    <property type="entry name" value="P-loop containing nucleoside triphosphate hydrolases"/>
    <property type="match status" value="1"/>
</dbReference>
<dbReference type="GO" id="GO:0016787">
    <property type="term" value="F:hydrolase activity"/>
    <property type="evidence" value="ECO:0007669"/>
    <property type="project" value="UniProtKB-KW"/>
</dbReference>
<feature type="region of interest" description="Disordered" evidence="6">
    <location>
        <begin position="320"/>
        <end position="366"/>
    </location>
</feature>
<dbReference type="InterPro" id="IPR027417">
    <property type="entry name" value="P-loop_NTPase"/>
</dbReference>
<evidence type="ECO:0000256" key="6">
    <source>
        <dbReference type="SAM" id="MobiDB-lite"/>
    </source>
</evidence>
<dbReference type="InterPro" id="IPR001841">
    <property type="entry name" value="Znf_RING"/>
</dbReference>
<keyword evidence="5" id="KW-0175">Coiled coil</keyword>
<dbReference type="GO" id="GO:0008094">
    <property type="term" value="F:ATP-dependent activity, acting on DNA"/>
    <property type="evidence" value="ECO:0007669"/>
    <property type="project" value="TreeGrafter"/>
</dbReference>
<evidence type="ECO:0000256" key="4">
    <source>
        <dbReference type="ARBA" id="ARBA00022840"/>
    </source>
</evidence>
<organism evidence="8">
    <name type="scientific">viral metagenome</name>
    <dbReference type="NCBI Taxonomy" id="1070528"/>
    <lineage>
        <taxon>unclassified sequences</taxon>
        <taxon>metagenomes</taxon>
        <taxon>organismal metagenomes</taxon>
    </lineage>
</organism>
<dbReference type="GO" id="GO:0005634">
    <property type="term" value="C:nucleus"/>
    <property type="evidence" value="ECO:0007669"/>
    <property type="project" value="TreeGrafter"/>
</dbReference>
<evidence type="ECO:0000256" key="5">
    <source>
        <dbReference type="SAM" id="Coils"/>
    </source>
</evidence>
<keyword evidence="3" id="KW-0347">Helicase</keyword>
<dbReference type="GO" id="GO:0004386">
    <property type="term" value="F:helicase activity"/>
    <property type="evidence" value="ECO:0007669"/>
    <property type="project" value="UniProtKB-KW"/>
</dbReference>
<feature type="compositionally biased region" description="Low complexity" evidence="6">
    <location>
        <begin position="352"/>
        <end position="362"/>
    </location>
</feature>
<keyword evidence="4" id="KW-0067">ATP-binding</keyword>
<dbReference type="GO" id="GO:0006281">
    <property type="term" value="P:DNA repair"/>
    <property type="evidence" value="ECO:0007669"/>
    <property type="project" value="TreeGrafter"/>
</dbReference>